<dbReference type="InterPro" id="IPR029058">
    <property type="entry name" value="AB_hydrolase_fold"/>
</dbReference>
<feature type="domain" description="Phospholipase/carboxylesterase/thioesterase" evidence="2">
    <location>
        <begin position="85"/>
        <end position="233"/>
    </location>
</feature>
<dbReference type="InterPro" id="IPR050955">
    <property type="entry name" value="Plant_Biomass_Hydrol_Est"/>
</dbReference>
<reference evidence="3 4" key="1">
    <citation type="journal article" date="2021" name="ISME Commun">
        <title>Automated analysis of genomic sequences facilitates high-throughput and comprehensive description of bacteria.</title>
        <authorList>
            <person name="Hitch T.C.A."/>
        </authorList>
    </citation>
    <scope>NUCLEOTIDE SEQUENCE [LARGE SCALE GENOMIC DNA]</scope>
    <source>
        <strain evidence="3 4">H2_18</strain>
    </source>
</reference>
<keyword evidence="4" id="KW-1185">Reference proteome</keyword>
<name>A0ABT2T8P4_9FIRM</name>
<proteinExistence type="predicted"/>
<dbReference type="Pfam" id="PF02230">
    <property type="entry name" value="Abhydrolase_2"/>
    <property type="match status" value="1"/>
</dbReference>
<dbReference type="RefSeq" id="WP_242866610.1">
    <property type="nucleotide sequence ID" value="NZ_JAOQJX010000001.1"/>
</dbReference>
<evidence type="ECO:0000313" key="3">
    <source>
        <dbReference type="EMBL" id="MCU6746124.1"/>
    </source>
</evidence>
<dbReference type="Gene3D" id="3.40.50.1820">
    <property type="entry name" value="alpha/beta hydrolase"/>
    <property type="match status" value="1"/>
</dbReference>
<dbReference type="Proteomes" id="UP001652394">
    <property type="component" value="Unassembled WGS sequence"/>
</dbReference>
<dbReference type="InterPro" id="IPR003140">
    <property type="entry name" value="PLipase/COase/thioEstase"/>
</dbReference>
<dbReference type="PANTHER" id="PTHR43037">
    <property type="entry name" value="UNNAMED PRODUCT-RELATED"/>
    <property type="match status" value="1"/>
</dbReference>
<evidence type="ECO:0000256" key="1">
    <source>
        <dbReference type="ARBA" id="ARBA00022729"/>
    </source>
</evidence>
<protein>
    <recommendedName>
        <fullName evidence="2">Phospholipase/carboxylesterase/thioesterase domain-containing protein</fullName>
    </recommendedName>
</protein>
<organism evidence="3 4">
    <name type="scientific">Faecalicatena acetigenes</name>
    <dbReference type="NCBI Taxonomy" id="2981790"/>
    <lineage>
        <taxon>Bacteria</taxon>
        <taxon>Bacillati</taxon>
        <taxon>Bacillota</taxon>
        <taxon>Clostridia</taxon>
        <taxon>Lachnospirales</taxon>
        <taxon>Lachnospiraceae</taxon>
        <taxon>Faecalicatena</taxon>
    </lineage>
</organism>
<evidence type="ECO:0000313" key="4">
    <source>
        <dbReference type="Proteomes" id="UP001652394"/>
    </source>
</evidence>
<dbReference type="PANTHER" id="PTHR43037:SF1">
    <property type="entry name" value="BLL1128 PROTEIN"/>
    <property type="match status" value="1"/>
</dbReference>
<keyword evidence="1" id="KW-0732">Signal</keyword>
<dbReference type="SUPFAM" id="SSF53474">
    <property type="entry name" value="alpha/beta-Hydrolases"/>
    <property type="match status" value="1"/>
</dbReference>
<evidence type="ECO:0000259" key="2">
    <source>
        <dbReference type="Pfam" id="PF02230"/>
    </source>
</evidence>
<dbReference type="EMBL" id="JAOQJX010000001">
    <property type="protein sequence ID" value="MCU6746124.1"/>
    <property type="molecule type" value="Genomic_DNA"/>
</dbReference>
<sequence>MKGCEKSRQSLLDEDMAEVKILPGIPDDANREYLPEKLKHTDIVVNENGNNSLVYPKRLQEYREIVIDGVEDTWYEYVPSTYDPSKETALVIGLHGGLMTGWGHAVYTSWTLVAEREGFICLFPDAHEKRMWANYGVFDNFDPAAAPDLPIIQPPDKIEENHDMNMILALIEKMQKKYHIDPGRIFMQGMSMGNIMTGQFARQYGHILAGAAGSGGPCELRMLFDEEGNLINKAGHLAIWQSRPEKNGLPPGKEYDEFEINKKNRIYWMKINECEEIPQIRIIGEDNFAFYKGRKADLVYLDIKNRDHGQTLDEAFLYWDYLFSGTRRNADGTITHEKSKLERIGDAFAIAVAEGYAKAWYKNKVVPLHAKVVKWDKLKYHGLQGAELVRGSYLCVPLSFLAEVFHASYEEKENGTVVNMRLEDERRLQFARGSIGCVIDDTLRSMYCEAIQREGELLVSIEWFVKYFYGLHVSFCNGVMYITDHFVDLSTFMADLIKGLFEEEK</sequence>
<comment type="caution">
    <text evidence="3">The sequence shown here is derived from an EMBL/GenBank/DDBJ whole genome shotgun (WGS) entry which is preliminary data.</text>
</comment>
<gene>
    <name evidence="3" type="ORF">OCV51_00360</name>
</gene>
<accession>A0ABT2T8P4</accession>